<dbReference type="SUPFAM" id="SSF52151">
    <property type="entry name" value="FabD/lysophospholipase-like"/>
    <property type="match status" value="1"/>
</dbReference>
<comment type="caution">
    <text evidence="4">The sequence shown here is derived from an EMBL/GenBank/DDBJ whole genome shotgun (WGS) entry which is preliminary data.</text>
</comment>
<evidence type="ECO:0000259" key="3">
    <source>
        <dbReference type="Pfam" id="PF01734"/>
    </source>
</evidence>
<gene>
    <name evidence="4" type="ORF">GCM10011387_26470</name>
</gene>
<keyword evidence="2" id="KW-0812">Transmembrane</keyword>
<evidence type="ECO:0000313" key="4">
    <source>
        <dbReference type="EMBL" id="GGC71659.1"/>
    </source>
</evidence>
<evidence type="ECO:0000256" key="1">
    <source>
        <dbReference type="ARBA" id="ARBA00023098"/>
    </source>
</evidence>
<reference evidence="4" key="1">
    <citation type="journal article" date="2014" name="Int. J. Syst. Evol. Microbiol.">
        <title>Complete genome sequence of Corynebacterium casei LMG S-19264T (=DSM 44701T), isolated from a smear-ripened cheese.</title>
        <authorList>
            <consortium name="US DOE Joint Genome Institute (JGI-PGF)"/>
            <person name="Walter F."/>
            <person name="Albersmeier A."/>
            <person name="Kalinowski J."/>
            <person name="Ruckert C."/>
        </authorList>
    </citation>
    <scope>NUCLEOTIDE SEQUENCE</scope>
    <source>
        <strain evidence="4">CGMCC 1.15343</strain>
    </source>
</reference>
<proteinExistence type="predicted"/>
<dbReference type="InterPro" id="IPR002641">
    <property type="entry name" value="PNPLA_dom"/>
</dbReference>
<dbReference type="AlphaFoldDB" id="A0A916XH80"/>
<keyword evidence="1" id="KW-0443">Lipid metabolism</keyword>
<evidence type="ECO:0000256" key="2">
    <source>
        <dbReference type="SAM" id="Phobius"/>
    </source>
</evidence>
<sequence length="514" mass="58434">MEHVKLISTVSGGSITGVVYAMMKQQEHTFKEIYDFLLQTLLNTDLLKSGIENLNPDAPWPHTHKRKNLINVFAAQYDAQFTRGALMNVFDKMTCHLEAVVFNCTDFQHALNFRFRNPGSSYAGNYYNRIPLKQLREVKLADVMAASSCFPGGFEPMCWPDDFVHEQSPNLLDLATQNAAAAINPLGIMDGGIYDNQGVDSILRYKEGSALPYFDLIILSDVASPDMKAFVPFKEQPKKGFRALTIKAVKTRIATVDKAVGWGLWLIAALGVLLPFIFNMQANWLAGICWTFTGFALASLGVRFWVKQQLHLLLFRMFLKVRDNLAPFYLRRLSLFDIEELSVHRAEPLIMDRINSLMILLTSVFLKVVRRLNYNRLYEDDVYQFRRLSTLIKCLSRDNLVKATSDRKKPGFFSGDYDTDIGPAIQGVVEQAVAFGTTLWFTEQQLLDDVLKKLVATGQVTMCYNMILYIEQLKNSSGDQYDKLDAQVRAKVDALYAQCTSDWVLFRQDPMHLV</sequence>
<feature type="domain" description="PNPLA" evidence="3">
    <location>
        <begin position="2"/>
        <end position="200"/>
    </location>
</feature>
<dbReference type="Gene3D" id="3.40.1090.10">
    <property type="entry name" value="Cytosolic phospholipase A2 catalytic domain"/>
    <property type="match status" value="1"/>
</dbReference>
<protein>
    <recommendedName>
        <fullName evidence="3">PNPLA domain-containing protein</fullName>
    </recommendedName>
</protein>
<feature type="transmembrane region" description="Helical" evidence="2">
    <location>
        <begin position="284"/>
        <end position="306"/>
    </location>
</feature>
<dbReference type="GO" id="GO:0006629">
    <property type="term" value="P:lipid metabolic process"/>
    <property type="evidence" value="ECO:0007669"/>
    <property type="project" value="UniProtKB-KW"/>
</dbReference>
<name>A0A916XH80_9SPHI</name>
<dbReference type="EMBL" id="BMIL01000009">
    <property type="protein sequence ID" value="GGC71659.1"/>
    <property type="molecule type" value="Genomic_DNA"/>
</dbReference>
<reference evidence="4" key="2">
    <citation type="submission" date="2020-09" db="EMBL/GenBank/DDBJ databases">
        <authorList>
            <person name="Sun Q."/>
            <person name="Zhou Y."/>
        </authorList>
    </citation>
    <scope>NUCLEOTIDE SEQUENCE</scope>
    <source>
        <strain evidence="4">CGMCC 1.15343</strain>
    </source>
</reference>
<organism evidence="4 5">
    <name type="scientific">Pedobacter quisquiliarum</name>
    <dbReference type="NCBI Taxonomy" id="1834438"/>
    <lineage>
        <taxon>Bacteria</taxon>
        <taxon>Pseudomonadati</taxon>
        <taxon>Bacteroidota</taxon>
        <taxon>Sphingobacteriia</taxon>
        <taxon>Sphingobacteriales</taxon>
        <taxon>Sphingobacteriaceae</taxon>
        <taxon>Pedobacter</taxon>
    </lineage>
</organism>
<evidence type="ECO:0000313" key="5">
    <source>
        <dbReference type="Proteomes" id="UP000651668"/>
    </source>
</evidence>
<dbReference type="Proteomes" id="UP000651668">
    <property type="component" value="Unassembled WGS sequence"/>
</dbReference>
<feature type="transmembrane region" description="Helical" evidence="2">
    <location>
        <begin position="259"/>
        <end position="278"/>
    </location>
</feature>
<dbReference type="InterPro" id="IPR016035">
    <property type="entry name" value="Acyl_Trfase/lysoPLipase"/>
</dbReference>
<keyword evidence="2" id="KW-0472">Membrane</keyword>
<keyword evidence="2" id="KW-1133">Transmembrane helix</keyword>
<keyword evidence="5" id="KW-1185">Reference proteome</keyword>
<dbReference type="Pfam" id="PF01734">
    <property type="entry name" value="Patatin"/>
    <property type="match status" value="1"/>
</dbReference>
<accession>A0A916XH80</accession>